<name>A0A0F9BQ50_9ZZZZ</name>
<organism evidence="1">
    <name type="scientific">marine sediment metagenome</name>
    <dbReference type="NCBI Taxonomy" id="412755"/>
    <lineage>
        <taxon>unclassified sequences</taxon>
        <taxon>metagenomes</taxon>
        <taxon>ecological metagenomes</taxon>
    </lineage>
</organism>
<protein>
    <submittedName>
        <fullName evidence="1">Uncharacterized protein</fullName>
    </submittedName>
</protein>
<proteinExistence type="predicted"/>
<evidence type="ECO:0000313" key="1">
    <source>
        <dbReference type="EMBL" id="KKL24034.1"/>
    </source>
</evidence>
<accession>A0A0F9BQ50</accession>
<sequence length="131" mass="14670">MIKLDESAIDKMFTDNLDILWPGAKLMASCDSGKVVPSHFGLSMIFTDKLLRQENHKDLIAVLVQQLTRKLSIGIAELRSSVGRDFVVDPLKFKYTEGVFNPELSNETGTTVIVTVPIKEKKTSKNKYNIV</sequence>
<reference evidence="1" key="1">
    <citation type="journal article" date="2015" name="Nature">
        <title>Complex archaea that bridge the gap between prokaryotes and eukaryotes.</title>
        <authorList>
            <person name="Spang A."/>
            <person name="Saw J.H."/>
            <person name="Jorgensen S.L."/>
            <person name="Zaremba-Niedzwiedzka K."/>
            <person name="Martijn J."/>
            <person name="Lind A.E."/>
            <person name="van Eijk R."/>
            <person name="Schleper C."/>
            <person name="Guy L."/>
            <person name="Ettema T.J."/>
        </authorList>
    </citation>
    <scope>NUCLEOTIDE SEQUENCE</scope>
</reference>
<dbReference type="EMBL" id="LAZR01036746">
    <property type="protein sequence ID" value="KKL24034.1"/>
    <property type="molecule type" value="Genomic_DNA"/>
</dbReference>
<comment type="caution">
    <text evidence="1">The sequence shown here is derived from an EMBL/GenBank/DDBJ whole genome shotgun (WGS) entry which is preliminary data.</text>
</comment>
<gene>
    <name evidence="1" type="ORF">LCGC14_2419410</name>
</gene>
<dbReference type="AlphaFoldDB" id="A0A0F9BQ50"/>